<proteinExistence type="predicted"/>
<dbReference type="PANTHER" id="PTHR44029:SF1">
    <property type="entry name" value="DNAJ HOMOLOG SUBFAMILY C MEMBER 21"/>
    <property type="match status" value="1"/>
</dbReference>
<dbReference type="InterPro" id="IPR001623">
    <property type="entry name" value="DnaJ_domain"/>
</dbReference>
<name>A0A7R9LCV4_9ACAR</name>
<evidence type="ECO:0000256" key="1">
    <source>
        <dbReference type="ARBA" id="ARBA00022723"/>
    </source>
</evidence>
<dbReference type="SMART" id="SM00451">
    <property type="entry name" value="ZnF_U1"/>
    <property type="match status" value="1"/>
</dbReference>
<evidence type="ECO:0000256" key="2">
    <source>
        <dbReference type="ARBA" id="ARBA00022771"/>
    </source>
</evidence>
<organism evidence="6">
    <name type="scientific">Oppiella nova</name>
    <dbReference type="NCBI Taxonomy" id="334625"/>
    <lineage>
        <taxon>Eukaryota</taxon>
        <taxon>Metazoa</taxon>
        <taxon>Ecdysozoa</taxon>
        <taxon>Arthropoda</taxon>
        <taxon>Chelicerata</taxon>
        <taxon>Arachnida</taxon>
        <taxon>Acari</taxon>
        <taxon>Acariformes</taxon>
        <taxon>Sarcoptiformes</taxon>
        <taxon>Oribatida</taxon>
        <taxon>Brachypylina</taxon>
        <taxon>Oppioidea</taxon>
        <taxon>Oppiidae</taxon>
        <taxon>Oppiella</taxon>
    </lineage>
</organism>
<keyword evidence="1" id="KW-0479">Metal-binding</keyword>
<dbReference type="OrthoDB" id="552049at2759"/>
<evidence type="ECO:0000256" key="3">
    <source>
        <dbReference type="ARBA" id="ARBA00022833"/>
    </source>
</evidence>
<dbReference type="PRINTS" id="PR00625">
    <property type="entry name" value="JDOMAIN"/>
</dbReference>
<evidence type="ECO:0000256" key="4">
    <source>
        <dbReference type="SAM" id="MobiDB-lite"/>
    </source>
</evidence>
<dbReference type="InterPro" id="IPR022755">
    <property type="entry name" value="Znf_C2H2_jaz"/>
</dbReference>
<dbReference type="PANTHER" id="PTHR44029">
    <property type="entry name" value="DNAJ HOMOLOG SUBFAMILY C MEMBER 21"/>
    <property type="match status" value="1"/>
</dbReference>
<dbReference type="Pfam" id="PF12171">
    <property type="entry name" value="zf-C2H2_jaz"/>
    <property type="match status" value="1"/>
</dbReference>
<dbReference type="InterPro" id="IPR036236">
    <property type="entry name" value="Znf_C2H2_sf"/>
</dbReference>
<dbReference type="Pfam" id="PF21884">
    <property type="entry name" value="ZUO1-like_ZHD"/>
    <property type="match status" value="1"/>
</dbReference>
<reference evidence="6" key="1">
    <citation type="submission" date="2020-11" db="EMBL/GenBank/DDBJ databases">
        <authorList>
            <person name="Tran Van P."/>
        </authorList>
    </citation>
    <scope>NUCLEOTIDE SEQUENCE</scope>
</reference>
<keyword evidence="7" id="KW-1185">Reference proteome</keyword>
<dbReference type="InterPro" id="IPR018253">
    <property type="entry name" value="DnaJ_domain_CS"/>
</dbReference>
<protein>
    <recommendedName>
        <fullName evidence="5">J domain-containing protein</fullName>
    </recommendedName>
</protein>
<dbReference type="GO" id="GO:0008270">
    <property type="term" value="F:zinc ion binding"/>
    <property type="evidence" value="ECO:0007669"/>
    <property type="project" value="UniProtKB-KW"/>
</dbReference>
<dbReference type="PROSITE" id="PS00636">
    <property type="entry name" value="DNAJ_1"/>
    <property type="match status" value="1"/>
</dbReference>
<keyword evidence="2" id="KW-0863">Zinc-finger</keyword>
<dbReference type="InterPro" id="IPR054076">
    <property type="entry name" value="ZUO1-like_ZHD"/>
</dbReference>
<dbReference type="EMBL" id="CAJPVJ010000159">
    <property type="protein sequence ID" value="CAG2161523.1"/>
    <property type="molecule type" value="Genomic_DNA"/>
</dbReference>
<dbReference type="AlphaFoldDB" id="A0A7R9LCV4"/>
<evidence type="ECO:0000313" key="6">
    <source>
        <dbReference type="EMBL" id="CAD7637966.1"/>
    </source>
</evidence>
<dbReference type="Pfam" id="PF00226">
    <property type="entry name" value="DnaJ"/>
    <property type="match status" value="1"/>
</dbReference>
<dbReference type="GO" id="GO:0003676">
    <property type="term" value="F:nucleic acid binding"/>
    <property type="evidence" value="ECO:0007669"/>
    <property type="project" value="InterPro"/>
</dbReference>
<dbReference type="InterPro" id="IPR013087">
    <property type="entry name" value="Znf_C2H2_type"/>
</dbReference>
<gene>
    <name evidence="6" type="ORF">ONB1V03_LOCUS1128</name>
</gene>
<dbReference type="SUPFAM" id="SSF57667">
    <property type="entry name" value="beta-beta-alpha zinc fingers"/>
    <property type="match status" value="1"/>
</dbReference>
<evidence type="ECO:0000259" key="5">
    <source>
        <dbReference type="PROSITE" id="PS50076"/>
    </source>
</evidence>
<accession>A0A7R9LCV4</accession>
<evidence type="ECO:0000313" key="7">
    <source>
        <dbReference type="Proteomes" id="UP000728032"/>
    </source>
</evidence>
<dbReference type="InterPro" id="IPR036869">
    <property type="entry name" value="J_dom_sf"/>
</dbReference>
<dbReference type="EMBL" id="OC914984">
    <property type="protein sequence ID" value="CAD7637966.1"/>
    <property type="molecule type" value="Genomic_DNA"/>
</dbReference>
<feature type="domain" description="J" evidence="5">
    <location>
        <begin position="6"/>
        <end position="72"/>
    </location>
</feature>
<dbReference type="PROSITE" id="PS50076">
    <property type="entry name" value="DNAJ_2"/>
    <property type="match status" value="1"/>
</dbReference>
<dbReference type="InterPro" id="IPR051964">
    <property type="entry name" value="Chaperone_stress_response"/>
</dbReference>
<dbReference type="Proteomes" id="UP000728032">
    <property type="component" value="Unassembled WGS sequence"/>
</dbReference>
<sequence length="352" mass="41710">MPKKRCYYEVMGLSMEATEDDIKKTYRQLALSLHPDKNPDNQEMANNEFKLLQEAYEVLSDPRERKWYDKHRDSILRGQDRDEIVDQEVDVYPYFSSFCFTSYTDEEEGFYTVYRNLFNAIADEDVPFRDEGVADDELPPPFGDSKSPYSDVHRFYSYWMSYCTPKAYYYLDKYQASDAPNRRVARLIDKENKKIRDSAKKKRNEEIRNLVEFVRKRDKRVAQNRRKLEAKAEENKRKTELLRKQQIEARNKELENYCESEWTSMATLEDDLKEIEHHLDKEDNNKRSKRADNNSGSDSDVEDNLYCIACDKAFKSDKAFANHENSKKHKTNVAFLKQQLESDDQLIGDNVS</sequence>
<feature type="region of interest" description="Disordered" evidence="4">
    <location>
        <begin position="279"/>
        <end position="300"/>
    </location>
</feature>
<dbReference type="Gene3D" id="3.30.160.60">
    <property type="entry name" value="Classic Zinc Finger"/>
    <property type="match status" value="1"/>
</dbReference>
<dbReference type="GO" id="GO:0005737">
    <property type="term" value="C:cytoplasm"/>
    <property type="evidence" value="ECO:0007669"/>
    <property type="project" value="TreeGrafter"/>
</dbReference>
<dbReference type="CDD" id="cd06257">
    <property type="entry name" value="DnaJ"/>
    <property type="match status" value="1"/>
</dbReference>
<feature type="compositionally biased region" description="Basic and acidic residues" evidence="4">
    <location>
        <begin position="279"/>
        <end position="292"/>
    </location>
</feature>
<dbReference type="InterPro" id="IPR003604">
    <property type="entry name" value="Matrin/U1-like-C_Znf_C2H2"/>
</dbReference>
<dbReference type="SUPFAM" id="SSF46565">
    <property type="entry name" value="Chaperone J-domain"/>
    <property type="match status" value="1"/>
</dbReference>
<keyword evidence="3" id="KW-0862">Zinc</keyword>
<dbReference type="PROSITE" id="PS00028">
    <property type="entry name" value="ZINC_FINGER_C2H2_1"/>
    <property type="match status" value="1"/>
</dbReference>
<dbReference type="SMART" id="SM00271">
    <property type="entry name" value="DnaJ"/>
    <property type="match status" value="1"/>
</dbReference>
<dbReference type="Gene3D" id="1.10.287.110">
    <property type="entry name" value="DnaJ domain"/>
    <property type="match status" value="1"/>
</dbReference>